<dbReference type="SUPFAM" id="SSF56327">
    <property type="entry name" value="LDH C-terminal domain-like"/>
    <property type="match status" value="1"/>
</dbReference>
<keyword evidence="6" id="KW-0464">Manganese</keyword>
<evidence type="ECO:0000256" key="5">
    <source>
        <dbReference type="ARBA" id="ARBA00023027"/>
    </source>
</evidence>
<comment type="subunit">
    <text evidence="2">Homotetramer.</text>
</comment>
<dbReference type="GO" id="GO:0046872">
    <property type="term" value="F:metal ion binding"/>
    <property type="evidence" value="ECO:0007669"/>
    <property type="project" value="UniProtKB-KW"/>
</dbReference>
<keyword evidence="4" id="KW-0378">Hydrolase</keyword>
<organism evidence="9 10">
    <name type="scientific">Clostridium beijerinckii</name>
    <name type="common">Clostridium MP</name>
    <dbReference type="NCBI Taxonomy" id="1520"/>
    <lineage>
        <taxon>Bacteria</taxon>
        <taxon>Bacillati</taxon>
        <taxon>Bacillota</taxon>
        <taxon>Clostridia</taxon>
        <taxon>Eubacteriales</taxon>
        <taxon>Clostridiaceae</taxon>
        <taxon>Clostridium</taxon>
    </lineage>
</organism>
<comment type="cofactor">
    <cofactor evidence="1">
        <name>NAD(+)</name>
        <dbReference type="ChEBI" id="CHEBI:57540"/>
    </cofactor>
</comment>
<dbReference type="EMBL" id="JADOEF010000001">
    <property type="protein sequence ID" value="MBF7808402.1"/>
    <property type="molecule type" value="Genomic_DNA"/>
</dbReference>
<name>A0AAE2RQR7_CLOBE</name>
<reference evidence="9" key="1">
    <citation type="submission" date="2020-11" db="EMBL/GenBank/DDBJ databases">
        <authorList>
            <person name="Thieme N."/>
            <person name="Liebl W."/>
            <person name="Zverlov V."/>
        </authorList>
    </citation>
    <scope>NUCLEOTIDE SEQUENCE</scope>
    <source>
        <strain evidence="9">NT08</strain>
    </source>
</reference>
<evidence type="ECO:0000256" key="2">
    <source>
        <dbReference type="ARBA" id="ARBA00011881"/>
    </source>
</evidence>
<dbReference type="Pfam" id="PF11975">
    <property type="entry name" value="Glyco_hydro_4C"/>
    <property type="match status" value="1"/>
</dbReference>
<dbReference type="AlphaFoldDB" id="A0AAE2RQR7"/>
<evidence type="ECO:0000259" key="8">
    <source>
        <dbReference type="Pfam" id="PF11975"/>
    </source>
</evidence>
<evidence type="ECO:0000313" key="9">
    <source>
        <dbReference type="EMBL" id="MBF7808402.1"/>
    </source>
</evidence>
<feature type="domain" description="Glycosyl hydrolase family 4 C-terminal" evidence="8">
    <location>
        <begin position="1"/>
        <end position="55"/>
    </location>
</feature>
<gene>
    <name evidence="9" type="ORF">IS491_07030</name>
</gene>
<evidence type="ECO:0000256" key="3">
    <source>
        <dbReference type="ARBA" id="ARBA00022723"/>
    </source>
</evidence>
<evidence type="ECO:0000256" key="6">
    <source>
        <dbReference type="ARBA" id="ARBA00023211"/>
    </source>
</evidence>
<protein>
    <recommendedName>
        <fullName evidence="8">Glycosyl hydrolase family 4 C-terminal domain-containing protein</fullName>
    </recommendedName>
</protein>
<evidence type="ECO:0000256" key="7">
    <source>
        <dbReference type="ARBA" id="ARBA00023295"/>
    </source>
</evidence>
<keyword evidence="3" id="KW-0479">Metal-binding</keyword>
<dbReference type="GO" id="GO:0005975">
    <property type="term" value="P:carbohydrate metabolic process"/>
    <property type="evidence" value="ECO:0007669"/>
    <property type="project" value="InterPro"/>
</dbReference>
<proteinExistence type="predicted"/>
<dbReference type="Proteomes" id="UP000631418">
    <property type="component" value="Unassembled WGS sequence"/>
</dbReference>
<comment type="caution">
    <text evidence="9">The sequence shown here is derived from an EMBL/GenBank/DDBJ whole genome shotgun (WGS) entry which is preliminary data.</text>
</comment>
<dbReference type="InterPro" id="IPR022616">
    <property type="entry name" value="Glyco_hydro_4_C"/>
</dbReference>
<sequence>MNAIYNDKRTTMVVSTQNKGAIAGLPYDSIVEISSIISGKGAMPLNWGKFNSAERGRVYF</sequence>
<dbReference type="InterPro" id="IPR015955">
    <property type="entry name" value="Lactate_DH/Glyco_Ohase_4_C"/>
</dbReference>
<dbReference type="PANTHER" id="PTHR32092">
    <property type="entry name" value="6-PHOSPHO-BETA-GLUCOSIDASE-RELATED"/>
    <property type="match status" value="1"/>
</dbReference>
<dbReference type="GO" id="GO:0004553">
    <property type="term" value="F:hydrolase activity, hydrolyzing O-glycosyl compounds"/>
    <property type="evidence" value="ECO:0007669"/>
    <property type="project" value="InterPro"/>
</dbReference>
<evidence type="ECO:0000256" key="1">
    <source>
        <dbReference type="ARBA" id="ARBA00001911"/>
    </source>
</evidence>
<keyword evidence="7" id="KW-0326">Glycosidase</keyword>
<dbReference type="InterPro" id="IPR001088">
    <property type="entry name" value="Glyco_hydro_4"/>
</dbReference>
<dbReference type="PANTHER" id="PTHR32092:SF5">
    <property type="entry name" value="6-PHOSPHO-BETA-GLUCOSIDASE"/>
    <property type="match status" value="1"/>
</dbReference>
<dbReference type="GO" id="GO:0016616">
    <property type="term" value="F:oxidoreductase activity, acting on the CH-OH group of donors, NAD or NADP as acceptor"/>
    <property type="evidence" value="ECO:0007669"/>
    <property type="project" value="InterPro"/>
</dbReference>
<accession>A0AAE2RQR7</accession>
<dbReference type="Gene3D" id="3.90.110.10">
    <property type="entry name" value="Lactate dehydrogenase/glycoside hydrolase, family 4, C-terminal"/>
    <property type="match status" value="1"/>
</dbReference>
<evidence type="ECO:0000256" key="4">
    <source>
        <dbReference type="ARBA" id="ARBA00022801"/>
    </source>
</evidence>
<keyword evidence="5" id="KW-0520">NAD</keyword>
<evidence type="ECO:0000313" key="10">
    <source>
        <dbReference type="Proteomes" id="UP000631418"/>
    </source>
</evidence>